<comment type="similarity">
    <text evidence="1">Belongs to the carbohydrate kinase PfkB family.</text>
</comment>
<proteinExistence type="inferred from homology"/>
<keyword evidence="2" id="KW-0808">Transferase</keyword>
<evidence type="ECO:0000259" key="4">
    <source>
        <dbReference type="Pfam" id="PF00294"/>
    </source>
</evidence>
<dbReference type="OrthoDB" id="9776822at2"/>
<dbReference type="InterPro" id="IPR002173">
    <property type="entry name" value="Carboh/pur_kinase_PfkB_CS"/>
</dbReference>
<dbReference type="AlphaFoldDB" id="A0A239Q1H1"/>
<evidence type="ECO:0000313" key="6">
    <source>
        <dbReference type="Proteomes" id="UP000198307"/>
    </source>
</evidence>
<evidence type="ECO:0000256" key="1">
    <source>
        <dbReference type="ARBA" id="ARBA00010688"/>
    </source>
</evidence>
<evidence type="ECO:0000256" key="3">
    <source>
        <dbReference type="ARBA" id="ARBA00022777"/>
    </source>
</evidence>
<sequence length="307" mass="33632">MRYLSIGEPLVEFTARPDAESTFERRAGGDTLNTAIYLSRLMGPGTVGYQSCLGDDPQSIWLRDLIEAEGIDVTPLAMRQGARPGLYFITTDEQGERSFTYWRSQSPFRDHFTDPASLEILESAEILFLSAITLAVLRPDGRANLLAALQRRRDAGAQVIFDTNYRPVLWENAETAGEFIMQAARIASLLLPSCDDLEACFKAADPEDAMRRLMAETEAEIVMTTGGDAVLRRAPRADHFERHPLPPAVKAVDTTGAGDSFNAAYIAARDKGLTPEDAIAKAAELASVVVRHKGATIPRSAMPQLFD</sequence>
<dbReference type="PANTHER" id="PTHR43085">
    <property type="entry name" value="HEXOKINASE FAMILY MEMBER"/>
    <property type="match status" value="1"/>
</dbReference>
<protein>
    <submittedName>
        <fullName evidence="5">2-keto-3-deoxygluconate kinase</fullName>
    </submittedName>
</protein>
<dbReference type="GO" id="GO:0042840">
    <property type="term" value="P:D-glucuronate catabolic process"/>
    <property type="evidence" value="ECO:0007669"/>
    <property type="project" value="TreeGrafter"/>
</dbReference>
<dbReference type="PANTHER" id="PTHR43085:SF15">
    <property type="entry name" value="2-DEHYDRO-3-DEOXYGLUCONOKINASE"/>
    <property type="match status" value="1"/>
</dbReference>
<evidence type="ECO:0000256" key="2">
    <source>
        <dbReference type="ARBA" id="ARBA00022679"/>
    </source>
</evidence>
<organism evidence="5 6">
    <name type="scientific">Paracoccus seriniphilus</name>
    <dbReference type="NCBI Taxonomy" id="184748"/>
    <lineage>
        <taxon>Bacteria</taxon>
        <taxon>Pseudomonadati</taxon>
        <taxon>Pseudomonadota</taxon>
        <taxon>Alphaproteobacteria</taxon>
        <taxon>Rhodobacterales</taxon>
        <taxon>Paracoccaceae</taxon>
        <taxon>Paracoccus</taxon>
    </lineage>
</organism>
<feature type="domain" description="Carbohydrate kinase PfkB" evidence="4">
    <location>
        <begin position="11"/>
        <end position="298"/>
    </location>
</feature>
<dbReference type="GO" id="GO:0006974">
    <property type="term" value="P:DNA damage response"/>
    <property type="evidence" value="ECO:0007669"/>
    <property type="project" value="TreeGrafter"/>
</dbReference>
<dbReference type="GO" id="GO:0005829">
    <property type="term" value="C:cytosol"/>
    <property type="evidence" value="ECO:0007669"/>
    <property type="project" value="TreeGrafter"/>
</dbReference>
<name>A0A239Q1H1_9RHOB</name>
<dbReference type="GO" id="GO:0019698">
    <property type="term" value="P:D-galacturonate catabolic process"/>
    <property type="evidence" value="ECO:0007669"/>
    <property type="project" value="TreeGrafter"/>
</dbReference>
<dbReference type="PROSITE" id="PS00584">
    <property type="entry name" value="PFKB_KINASES_2"/>
    <property type="match status" value="1"/>
</dbReference>
<dbReference type="EMBL" id="FZQB01000018">
    <property type="protein sequence ID" value="SNT76344.1"/>
    <property type="molecule type" value="Genomic_DNA"/>
</dbReference>
<dbReference type="Pfam" id="PF00294">
    <property type="entry name" value="PfkB"/>
    <property type="match status" value="1"/>
</dbReference>
<dbReference type="CDD" id="cd01166">
    <property type="entry name" value="KdgK"/>
    <property type="match status" value="1"/>
</dbReference>
<keyword evidence="3 5" id="KW-0418">Kinase</keyword>
<dbReference type="InterPro" id="IPR050306">
    <property type="entry name" value="PfkB_Carbo_kinase"/>
</dbReference>
<accession>A0A239Q1H1</accession>
<dbReference type="InterPro" id="IPR029056">
    <property type="entry name" value="Ribokinase-like"/>
</dbReference>
<reference evidence="5 6" key="1">
    <citation type="submission" date="2017-07" db="EMBL/GenBank/DDBJ databases">
        <authorList>
            <person name="Sun Z.S."/>
            <person name="Albrecht U."/>
            <person name="Echele G."/>
            <person name="Lee C.C."/>
        </authorList>
    </citation>
    <scope>NUCLEOTIDE SEQUENCE [LARGE SCALE GENOMIC DNA]</scope>
    <source>
        <strain evidence="5 6">DSM 14827</strain>
    </source>
</reference>
<evidence type="ECO:0000313" key="5">
    <source>
        <dbReference type="EMBL" id="SNT76344.1"/>
    </source>
</evidence>
<keyword evidence="6" id="KW-1185">Reference proteome</keyword>
<dbReference type="InterPro" id="IPR011611">
    <property type="entry name" value="PfkB_dom"/>
</dbReference>
<dbReference type="SUPFAM" id="SSF53613">
    <property type="entry name" value="Ribokinase-like"/>
    <property type="match status" value="1"/>
</dbReference>
<gene>
    <name evidence="5" type="ORF">SAMN05444959_11853</name>
</gene>
<dbReference type="GO" id="GO:0008673">
    <property type="term" value="F:2-dehydro-3-deoxygluconokinase activity"/>
    <property type="evidence" value="ECO:0007669"/>
    <property type="project" value="TreeGrafter"/>
</dbReference>
<dbReference type="Gene3D" id="3.40.1190.20">
    <property type="match status" value="1"/>
</dbReference>
<dbReference type="RefSeq" id="WP_089345658.1">
    <property type="nucleotide sequence ID" value="NZ_CP067131.1"/>
</dbReference>
<dbReference type="Proteomes" id="UP000198307">
    <property type="component" value="Unassembled WGS sequence"/>
</dbReference>